<dbReference type="Proteomes" id="UP001396334">
    <property type="component" value="Unassembled WGS sequence"/>
</dbReference>
<evidence type="ECO:0000256" key="3">
    <source>
        <dbReference type="ARBA" id="ARBA00022821"/>
    </source>
</evidence>
<dbReference type="SUPFAM" id="SSF52540">
    <property type="entry name" value="P-loop containing nucleoside triphosphate hydrolases"/>
    <property type="match status" value="1"/>
</dbReference>
<evidence type="ECO:0000256" key="1">
    <source>
        <dbReference type="ARBA" id="ARBA00022737"/>
    </source>
</evidence>
<dbReference type="InterPro" id="IPR058922">
    <property type="entry name" value="WHD_DRP"/>
</dbReference>
<feature type="domain" description="Disease resistance protein winged helix" evidence="6">
    <location>
        <begin position="441"/>
        <end position="512"/>
    </location>
</feature>
<proteinExistence type="predicted"/>
<evidence type="ECO:0000259" key="6">
    <source>
        <dbReference type="Pfam" id="PF23559"/>
    </source>
</evidence>
<dbReference type="EMBL" id="JBBPBN010000009">
    <property type="protein sequence ID" value="KAK9032243.1"/>
    <property type="molecule type" value="Genomic_DNA"/>
</dbReference>
<accession>A0ABR2T4Z2</accession>
<keyword evidence="1" id="KW-0677">Repeat</keyword>
<dbReference type="Gene3D" id="3.40.50.300">
    <property type="entry name" value="P-loop containing nucleotide triphosphate hydrolases"/>
    <property type="match status" value="1"/>
</dbReference>
<organism evidence="7 8">
    <name type="scientific">Hibiscus sabdariffa</name>
    <name type="common">roselle</name>
    <dbReference type="NCBI Taxonomy" id="183260"/>
    <lineage>
        <taxon>Eukaryota</taxon>
        <taxon>Viridiplantae</taxon>
        <taxon>Streptophyta</taxon>
        <taxon>Embryophyta</taxon>
        <taxon>Tracheophyta</taxon>
        <taxon>Spermatophyta</taxon>
        <taxon>Magnoliopsida</taxon>
        <taxon>eudicotyledons</taxon>
        <taxon>Gunneridae</taxon>
        <taxon>Pentapetalae</taxon>
        <taxon>rosids</taxon>
        <taxon>malvids</taxon>
        <taxon>Malvales</taxon>
        <taxon>Malvaceae</taxon>
        <taxon>Malvoideae</taxon>
        <taxon>Hibiscus</taxon>
    </lineage>
</organism>
<dbReference type="InterPro" id="IPR044974">
    <property type="entry name" value="Disease_R_plants"/>
</dbReference>
<dbReference type="PANTHER" id="PTHR23155">
    <property type="entry name" value="DISEASE RESISTANCE PROTEIN RP"/>
    <property type="match status" value="1"/>
</dbReference>
<sequence>MAELAACLVKDKLTSLLCEDLELLRGGHEEVEDIKVELDFITCFLKEADARAARDQDSDSIITWVKLVRETAFRIEDALDDYILHLHVVNSHEHHGFIKAHLCKLACFLKSMKKRHEIASELRDIVRSVRGIGQKRKRYGLKITETNGSSSTDVARRDPRVGLQFVQDDELVGIDSSRNELVRRLVSGPSVRTVVSLVGMGGIGKTTLARKVYENQTVIQHFDCHAWVTVSQSFQVEELLRTLLRRFYEARKESPPDAISRMHEEELISKSREYLQDKRYVAVFDDVWNQDFWHSIEHVLLDNNKGCRIIITTRNAKVAEFCKKSSLIYVHGLKPLPLELAQELLYRTAFRFDPGKQCPPELKDLSLDIVRRCEGLPLAIVAIGGLLSTKGKDVLQWESLHNSFGAEFDSNPHLTDIKKILSFSYLDLPYHLKSCFLYFGMFPEDYSISCGRLFRLWAAAGFVKQKQYATLEEVAGEYLIELVHRSLVQVESIDSMGRVRECRVHDLMREVILSKWEELNLIQTSVRNLESFKGKARHLSLYDRPNNFPGSSSKSQAHSIIAFEAADVPESLL</sequence>
<dbReference type="PANTHER" id="PTHR23155:SF1205">
    <property type="entry name" value="DISEASE RESISTANCE PROTEIN RPM1"/>
    <property type="match status" value="1"/>
</dbReference>
<dbReference type="Pfam" id="PF23559">
    <property type="entry name" value="WHD_DRP"/>
    <property type="match status" value="1"/>
</dbReference>
<keyword evidence="2" id="KW-0547">Nucleotide-binding</keyword>
<comment type="caution">
    <text evidence="7">The sequence shown here is derived from an EMBL/GenBank/DDBJ whole genome shotgun (WGS) entry which is preliminary data.</text>
</comment>
<dbReference type="InterPro" id="IPR038005">
    <property type="entry name" value="RX-like_CC"/>
</dbReference>
<feature type="domain" description="Disease resistance N-terminal" evidence="5">
    <location>
        <begin position="10"/>
        <end position="87"/>
    </location>
</feature>
<protein>
    <submittedName>
        <fullName evidence="7">Uncharacterized protein</fullName>
    </submittedName>
</protein>
<dbReference type="InterPro" id="IPR042197">
    <property type="entry name" value="Apaf_helical"/>
</dbReference>
<evidence type="ECO:0000259" key="5">
    <source>
        <dbReference type="Pfam" id="PF18052"/>
    </source>
</evidence>
<dbReference type="InterPro" id="IPR027417">
    <property type="entry name" value="P-loop_NTPase"/>
</dbReference>
<dbReference type="Pfam" id="PF00931">
    <property type="entry name" value="NB-ARC"/>
    <property type="match status" value="1"/>
</dbReference>
<feature type="domain" description="NB-ARC" evidence="4">
    <location>
        <begin position="178"/>
        <end position="335"/>
    </location>
</feature>
<keyword evidence="3" id="KW-0611">Plant defense</keyword>
<reference evidence="7 8" key="1">
    <citation type="journal article" date="2024" name="G3 (Bethesda)">
        <title>Genome assembly of Hibiscus sabdariffa L. provides insights into metabolisms of medicinal natural products.</title>
        <authorList>
            <person name="Kim T."/>
        </authorList>
    </citation>
    <scope>NUCLEOTIDE SEQUENCE [LARGE SCALE GENOMIC DNA]</scope>
    <source>
        <strain evidence="7">TK-2024</strain>
        <tissue evidence="7">Old leaves</tissue>
    </source>
</reference>
<dbReference type="InterPro" id="IPR036388">
    <property type="entry name" value="WH-like_DNA-bd_sf"/>
</dbReference>
<gene>
    <name evidence="7" type="ORF">V6N11_056517</name>
</gene>
<dbReference type="PRINTS" id="PR00364">
    <property type="entry name" value="DISEASERSIST"/>
</dbReference>
<dbReference type="Gene3D" id="1.20.5.4130">
    <property type="match status" value="1"/>
</dbReference>
<evidence type="ECO:0000313" key="8">
    <source>
        <dbReference type="Proteomes" id="UP001396334"/>
    </source>
</evidence>
<evidence type="ECO:0000259" key="4">
    <source>
        <dbReference type="Pfam" id="PF00931"/>
    </source>
</evidence>
<dbReference type="CDD" id="cd14798">
    <property type="entry name" value="RX-CC_like"/>
    <property type="match status" value="1"/>
</dbReference>
<evidence type="ECO:0000256" key="2">
    <source>
        <dbReference type="ARBA" id="ARBA00022741"/>
    </source>
</evidence>
<dbReference type="Gene3D" id="1.10.10.10">
    <property type="entry name" value="Winged helix-like DNA-binding domain superfamily/Winged helix DNA-binding domain"/>
    <property type="match status" value="1"/>
</dbReference>
<name>A0ABR2T4Z2_9ROSI</name>
<dbReference type="Pfam" id="PF18052">
    <property type="entry name" value="Rx_N"/>
    <property type="match status" value="1"/>
</dbReference>
<dbReference type="Gene3D" id="1.10.8.430">
    <property type="entry name" value="Helical domain of apoptotic protease-activating factors"/>
    <property type="match status" value="1"/>
</dbReference>
<evidence type="ECO:0000313" key="7">
    <source>
        <dbReference type="EMBL" id="KAK9032243.1"/>
    </source>
</evidence>
<dbReference type="InterPro" id="IPR002182">
    <property type="entry name" value="NB-ARC"/>
</dbReference>
<dbReference type="InterPro" id="IPR041118">
    <property type="entry name" value="Rx_N"/>
</dbReference>
<keyword evidence="8" id="KW-1185">Reference proteome</keyword>